<dbReference type="SUPFAM" id="SSF51445">
    <property type="entry name" value="(Trans)glycosidases"/>
    <property type="match status" value="1"/>
</dbReference>
<dbReference type="InterPro" id="IPR016286">
    <property type="entry name" value="FUC_metazoa-typ"/>
</dbReference>
<evidence type="ECO:0000256" key="4">
    <source>
        <dbReference type="ARBA" id="ARBA00022729"/>
    </source>
</evidence>
<dbReference type="RefSeq" id="WP_200464725.1">
    <property type="nucleotide sequence ID" value="NZ_JAENRR010000017.1"/>
</dbReference>
<evidence type="ECO:0000256" key="3">
    <source>
        <dbReference type="ARBA" id="ARBA00012662"/>
    </source>
</evidence>
<evidence type="ECO:0000256" key="1">
    <source>
        <dbReference type="ARBA" id="ARBA00004071"/>
    </source>
</evidence>
<organism evidence="9 10">
    <name type="scientific">Carboxylicivirga marina</name>
    <dbReference type="NCBI Taxonomy" id="2800988"/>
    <lineage>
        <taxon>Bacteria</taxon>
        <taxon>Pseudomonadati</taxon>
        <taxon>Bacteroidota</taxon>
        <taxon>Bacteroidia</taxon>
        <taxon>Marinilabiliales</taxon>
        <taxon>Marinilabiliaceae</taxon>
        <taxon>Carboxylicivirga</taxon>
    </lineage>
</organism>
<feature type="chain" id="PRO_5045047935" description="alpha-L-fucosidase" evidence="7">
    <location>
        <begin position="24"/>
        <end position="594"/>
    </location>
</feature>
<reference evidence="9 10" key="1">
    <citation type="submission" date="2021-01" db="EMBL/GenBank/DDBJ databases">
        <title>Carboxyliciviraga sp.nov., isolated from coastal sediments.</title>
        <authorList>
            <person name="Lu D."/>
            <person name="Zhang T."/>
        </authorList>
    </citation>
    <scope>NUCLEOTIDE SEQUENCE [LARGE SCALE GENOMIC DNA]</scope>
    <source>
        <strain evidence="9 10">N1Y132</strain>
    </source>
</reference>
<evidence type="ECO:0000259" key="8">
    <source>
        <dbReference type="Pfam" id="PF01120"/>
    </source>
</evidence>
<evidence type="ECO:0000256" key="7">
    <source>
        <dbReference type="SAM" id="SignalP"/>
    </source>
</evidence>
<evidence type="ECO:0000256" key="6">
    <source>
        <dbReference type="ARBA" id="ARBA00023295"/>
    </source>
</evidence>
<dbReference type="Gene3D" id="2.60.40.1180">
    <property type="entry name" value="Golgi alpha-mannosidase II"/>
    <property type="match status" value="1"/>
</dbReference>
<feature type="domain" description="Glycoside hydrolase family 29 N-terminal" evidence="8">
    <location>
        <begin position="15"/>
        <end position="346"/>
    </location>
</feature>
<dbReference type="EMBL" id="JAENRR010000017">
    <property type="protein sequence ID" value="MBK3517495.1"/>
    <property type="molecule type" value="Genomic_DNA"/>
</dbReference>
<evidence type="ECO:0000313" key="10">
    <source>
        <dbReference type="Proteomes" id="UP000605676"/>
    </source>
</evidence>
<name>A0ABS1HIJ6_9BACT</name>
<comment type="similarity">
    <text evidence="2">Belongs to the glycosyl hydrolase 29 family.</text>
</comment>
<dbReference type="InterPro" id="IPR013780">
    <property type="entry name" value="Glyco_hydro_b"/>
</dbReference>
<evidence type="ECO:0000256" key="2">
    <source>
        <dbReference type="ARBA" id="ARBA00007951"/>
    </source>
</evidence>
<dbReference type="SMART" id="SM00812">
    <property type="entry name" value="Alpha_L_fucos"/>
    <property type="match status" value="1"/>
</dbReference>
<dbReference type="EC" id="3.2.1.51" evidence="3"/>
<dbReference type="Proteomes" id="UP000605676">
    <property type="component" value="Unassembled WGS sequence"/>
</dbReference>
<keyword evidence="4 7" id="KW-0732">Signal</keyword>
<keyword evidence="10" id="KW-1185">Reference proteome</keyword>
<dbReference type="Gene3D" id="3.20.20.80">
    <property type="entry name" value="Glycosidases"/>
    <property type="match status" value="1"/>
</dbReference>
<proteinExistence type="inferred from homology"/>
<dbReference type="Pfam" id="PF01120">
    <property type="entry name" value="Alpha_L_fucos"/>
    <property type="match status" value="1"/>
</dbReference>
<dbReference type="PANTHER" id="PTHR10030:SF37">
    <property type="entry name" value="ALPHA-L-FUCOSIDASE-RELATED"/>
    <property type="match status" value="1"/>
</dbReference>
<evidence type="ECO:0000313" key="9">
    <source>
        <dbReference type="EMBL" id="MBK3517495.1"/>
    </source>
</evidence>
<dbReference type="PANTHER" id="PTHR10030">
    <property type="entry name" value="ALPHA-L-FUCOSIDASE"/>
    <property type="match status" value="1"/>
</dbReference>
<dbReference type="InterPro" id="IPR000933">
    <property type="entry name" value="Glyco_hydro_29"/>
</dbReference>
<keyword evidence="5" id="KW-0378">Hydrolase</keyword>
<comment type="function">
    <text evidence="1">Alpha-L-fucosidase is responsible for hydrolyzing the alpha-1,6-linked fucose joined to the reducing-end N-acetylglucosamine of the carbohydrate moieties of glycoproteins.</text>
</comment>
<evidence type="ECO:0000256" key="5">
    <source>
        <dbReference type="ARBA" id="ARBA00022801"/>
    </source>
</evidence>
<feature type="signal peptide" evidence="7">
    <location>
        <begin position="1"/>
        <end position="23"/>
    </location>
</feature>
<dbReference type="PROSITE" id="PS51257">
    <property type="entry name" value="PROKAR_LIPOPROTEIN"/>
    <property type="match status" value="1"/>
</dbReference>
<gene>
    <name evidence="9" type="ORF">JIV24_09120</name>
</gene>
<keyword evidence="6" id="KW-0326">Glycosidase</keyword>
<dbReference type="InterPro" id="IPR057739">
    <property type="entry name" value="Glyco_hydro_29_N"/>
</dbReference>
<dbReference type="PRINTS" id="PR00741">
    <property type="entry name" value="GLHYDRLASE29"/>
</dbReference>
<accession>A0ABS1HIJ6</accession>
<dbReference type="InterPro" id="IPR017853">
    <property type="entry name" value="GH"/>
</dbReference>
<sequence length="594" mass="67693">MHKIVLGLLVVFALMACNIPQKSQDNKVDVEASQSTDKMEWWRNDRFGMFIHFGLYSQCEGYWKDESIGGIGEWIFKHAKIPVDEYKELANTFTCENMDVDAWAKLAKESGMKYVVITTKHHDGFALFHSKVNDFNVVDATPYSKDIIAEFVEACRKYDLKIGFYYSQYQDWSYQGAGGNNWDKPYAWSKEGFKNYMDEKALPQVRELLTNYGKIDMIWFDTPGKMKKEESEAFLNLAKDVQPKIIVSGRVGNDVGDYVQMEDNDLPKRRPDFDWEAPVTMNHTWAYKRDDHHWKSAGYMLWQLTYSAAMGGNYLLNIGPKGDGSVPQESVNRLKVIGDWMKVNSEVIYEADPSPFVNAFNWGGITHKGNKLYLNITDWPKRQLSIFGLQNKVNKAYFLASGDAVETSREGEYLVLALPDEAPDRNATVVVLEIEGEPIVNQALVQKLDGQIILESELAENTTGRMTHFGSVKKWMKPKGKLAWDFEVTQAGKFKVEVITTGFKRMAWPEKPALWDGGHKVKIVVDEQEIKGEVDKDRTEKAPHDLYNDFKVAEMGTVTIKEAGRHHLELVAETIVNSNKAGLAVRMVRLVPSK</sequence>
<protein>
    <recommendedName>
        <fullName evidence="3">alpha-L-fucosidase</fullName>
        <ecNumber evidence="3">3.2.1.51</ecNumber>
    </recommendedName>
</protein>
<comment type="caution">
    <text evidence="9">The sequence shown here is derived from an EMBL/GenBank/DDBJ whole genome shotgun (WGS) entry which is preliminary data.</text>
</comment>